<dbReference type="EMBL" id="CAMPGE010000768">
    <property type="protein sequence ID" value="CAI2359525.1"/>
    <property type="molecule type" value="Genomic_DNA"/>
</dbReference>
<proteinExistence type="predicted"/>
<accession>A0AAD1U1B3</accession>
<evidence type="ECO:0000313" key="3">
    <source>
        <dbReference type="Proteomes" id="UP001295684"/>
    </source>
</evidence>
<organism evidence="2 3">
    <name type="scientific">Euplotes crassus</name>
    <dbReference type="NCBI Taxonomy" id="5936"/>
    <lineage>
        <taxon>Eukaryota</taxon>
        <taxon>Sar</taxon>
        <taxon>Alveolata</taxon>
        <taxon>Ciliophora</taxon>
        <taxon>Intramacronucleata</taxon>
        <taxon>Spirotrichea</taxon>
        <taxon>Hypotrichia</taxon>
        <taxon>Euplotida</taxon>
        <taxon>Euplotidae</taxon>
        <taxon>Moneuplotes</taxon>
    </lineage>
</organism>
<name>A0AAD1U1B3_EUPCR</name>
<evidence type="ECO:0000256" key="1">
    <source>
        <dbReference type="SAM" id="MobiDB-lite"/>
    </source>
</evidence>
<dbReference type="AlphaFoldDB" id="A0AAD1U1B3"/>
<dbReference type="Proteomes" id="UP001295684">
    <property type="component" value="Unassembled WGS sequence"/>
</dbReference>
<comment type="caution">
    <text evidence="2">The sequence shown here is derived from an EMBL/GenBank/DDBJ whole genome shotgun (WGS) entry which is preliminary data.</text>
</comment>
<feature type="compositionally biased region" description="Polar residues" evidence="1">
    <location>
        <begin position="456"/>
        <end position="467"/>
    </location>
</feature>
<feature type="compositionally biased region" description="Polar residues" evidence="1">
    <location>
        <begin position="627"/>
        <end position="636"/>
    </location>
</feature>
<evidence type="ECO:0000313" key="2">
    <source>
        <dbReference type="EMBL" id="CAI2359525.1"/>
    </source>
</evidence>
<protein>
    <submittedName>
        <fullName evidence="2">Uncharacterized protein</fullName>
    </submittedName>
</protein>
<gene>
    <name evidence="2" type="ORF">ECRASSUSDP1_LOCUS816</name>
</gene>
<feature type="region of interest" description="Disordered" evidence="1">
    <location>
        <begin position="446"/>
        <end position="482"/>
    </location>
</feature>
<sequence>MERRCNSQVIKFKARPQPVFGVGTTFNIMHHHKFTYIMNKNRIHKIDPKPDKKMPTTENSPFLVKTIKGVHQGTIEIPSSSPRRINTRSGFLCKIKQKNSKISKARNKQGNLPDTINLTSKHISYDDPYSNSQKMTIDDCNLEGLQTIINKIAVKNIQKKRNGMAKTSSNERTFKRNLFYHNNQCINLQPKRKPELDHDINSSISTGLHKIPIMHNKLSSGHSEDKSHDDCSPVCLMKYDPQILDKKRFKNYKCPTIFNASNKDIRNSTSINSFFQSRKTVAFRHKGDIIYSDTKNLDSSNKTIGRVGSKKINLCGTAHDLGKTLGKFAKFRNLLPDSAKPRETKVVHTKIAHTKLSSAKKNKSGDTCTPESLYMLNELNEESVSCIAREIIKKSKIKENIPLRQNTETRKKTTGSKSSHVRFKSLKSMPKTLSKKHLRVAKNLSREHAPMKLNNDPYSTSVLSQSMDRGKKSKNSNLDIKDLSKDDLDPGSIIAPKSTQNIQKRVRIEAKDRSGTNSDIIDPLNIKKQNFILNLRLLPTREMAKTSFCVIGNNSKPERIDLSSSTLPKNSMNNIKHSKISRLLQNSTSKGTLNYGLCRQINEQVLPKSRSVDPTGSLSAESEDKSLSFNGPQGIQNIEFIRRNPQ</sequence>
<keyword evidence="3" id="KW-1185">Reference proteome</keyword>
<reference evidence="2" key="1">
    <citation type="submission" date="2023-07" db="EMBL/GenBank/DDBJ databases">
        <authorList>
            <consortium name="AG Swart"/>
            <person name="Singh M."/>
            <person name="Singh A."/>
            <person name="Seah K."/>
            <person name="Emmerich C."/>
        </authorList>
    </citation>
    <scope>NUCLEOTIDE SEQUENCE</scope>
    <source>
        <strain evidence="2">DP1</strain>
    </source>
</reference>
<feature type="region of interest" description="Disordered" evidence="1">
    <location>
        <begin position="608"/>
        <end position="636"/>
    </location>
</feature>